<reference evidence="12 13" key="1">
    <citation type="submission" date="2019-04" db="EMBL/GenBank/DDBJ databases">
        <title>High contiguity whole genome sequence and gene annotation resource for two Venturia nashicola isolates.</title>
        <authorList>
            <person name="Prokchorchik M."/>
            <person name="Won K."/>
            <person name="Lee Y."/>
            <person name="Choi E.D."/>
            <person name="Segonzac C."/>
            <person name="Sohn K.H."/>
        </authorList>
    </citation>
    <scope>NUCLEOTIDE SEQUENCE [LARGE SCALE GENOMIC DNA]</scope>
    <source>
        <strain evidence="12 13">PRI2</strain>
    </source>
</reference>
<evidence type="ECO:0000256" key="9">
    <source>
        <dbReference type="RuleBase" id="RU364149"/>
    </source>
</evidence>
<keyword evidence="6 9" id="KW-0804">Transcription</keyword>
<evidence type="ECO:0000256" key="8">
    <source>
        <dbReference type="ARBA" id="ARBA00032015"/>
    </source>
</evidence>
<dbReference type="STRING" id="86259.A0A4Z1P1B0"/>
<comment type="similarity">
    <text evidence="2 9">Belongs to the Mediator complex subunit 16 family.</text>
</comment>
<evidence type="ECO:0000256" key="3">
    <source>
        <dbReference type="ARBA" id="ARBA00019614"/>
    </source>
</evidence>
<keyword evidence="13" id="KW-1185">Reference proteome</keyword>
<protein>
    <recommendedName>
        <fullName evidence="3 9">Mediator of RNA polymerase II transcription subunit 16</fullName>
    </recommendedName>
    <alternativeName>
        <fullName evidence="8 9">Mediator complex subunit 16</fullName>
    </alternativeName>
</protein>
<comment type="function">
    <text evidence="9">Component of the Mediator complex, a coactivator involved in the regulated transcription of nearly all RNA polymerase II-dependent genes. Mediator functions as a bridge to convey information from gene-specific regulatory proteins to the basal RNA polymerase II transcription machinery. Mediator is recruited to promoters by direct interactions with regulatory proteins and serves as a scaffold for the assembly of a functional preinitiation complex with RNA polymerase II and the general transcription factors.</text>
</comment>
<proteinExistence type="inferred from homology"/>
<comment type="subcellular location">
    <subcellularLocation>
        <location evidence="1 9">Nucleus</location>
    </subcellularLocation>
</comment>
<evidence type="ECO:0000256" key="6">
    <source>
        <dbReference type="ARBA" id="ARBA00023163"/>
    </source>
</evidence>
<accession>A0A4Z1P1B0</accession>
<evidence type="ECO:0000259" key="11">
    <source>
        <dbReference type="Pfam" id="PF20719"/>
    </source>
</evidence>
<sequence>MDGNDQDQLMEDLFGDGSDHVNVAITPSPPAKRLPQRLDHLAATNCCQKIAWSRFGCIAAVSEAGKGVDLYTYIRDLKDGVWDVSKPIPLWPPIAENHSISHITWSHMGNDLTVVDSCGRILIYSTGFALGQMMLVRPANNDPDDELSSLVGLHWLPVFPHTQKSGIFWNARRLGDDWKFFMSHHMSPGPYNPIEGKSALVCLTRSGMLRLLFQQRDGKWHETNVEIEGPAIAVESSFTHASFAPNADKSLLLAAHQVTGALKLYNINFHWNLPDNKDPQAQPLYIMRPVIAVTSLLEIASCFPAGLSSGAQGEDGASSVDHSLSYQLSYLELIPYAPEHGSKEPSERTVMAVFTVTPSSSEMIDSMQQYGQLSSTICRWELKTGLQDKVAHCFDLLSVKKKACSAIHSRNRARLRRLTDISLHPAVLNVVPIRNHTMFAFTMSDGSIQFRYRDTMEIVTADDEHDEVQTMPQSGFAFANIDTYLHTTFSPNACVVAMLNLDGVVKTEKIQYMPTSLNDIKEDDPRYGSVTAALALQHSSASMQYKSTDDLLSILPKNLSEALTHGLLTKACKFLTVNFDFVSDDNQKQIPGLYRHHLLFKCVSIQSTLGSSDKKGPRKLSARLAWITINLRLISLCISMNLRSNENLRAEMAMSLVGLVKWSLDICVYLLQELFALHNKIRHATREGDLNKEKDLAWIREQMLKEHSPAILILLCSIPRILLRMIFRPLRHGMIHSTNGLKTSLQYEQKSAFNKLLQIYQATPISILPIETYLTDVDTLVKTAYRNAGIPDAKREDYEREMFLTATIPSILSPCITEMMTTKLTTLASHVDQGKVYLHDISWLGLTDDSKTKRWHQNHVVDVVRKLPLSKDSRLRICPRCGSVMEDISPGMQGAGLGPGMSQMNWVWQSQKTCICYNSWASIGPRGVKRKVEGGSGSGR</sequence>
<dbReference type="InterPro" id="IPR036322">
    <property type="entry name" value="WD40_repeat_dom_sf"/>
</dbReference>
<dbReference type="PANTHER" id="PTHR13224">
    <property type="entry name" value="THYROID HORMONE RECEPTOR-ASSOCIATED PROTEIN-RELATED"/>
    <property type="match status" value="1"/>
</dbReference>
<keyword evidence="5 9" id="KW-0010">Activator</keyword>
<dbReference type="Proteomes" id="UP000298493">
    <property type="component" value="Unassembled WGS sequence"/>
</dbReference>
<dbReference type="InterPro" id="IPR048338">
    <property type="entry name" value="Mediator_Med16"/>
</dbReference>
<evidence type="ECO:0000313" key="13">
    <source>
        <dbReference type="Proteomes" id="UP000298493"/>
    </source>
</evidence>
<evidence type="ECO:0000256" key="2">
    <source>
        <dbReference type="ARBA" id="ARBA00006543"/>
    </source>
</evidence>
<gene>
    <name evidence="9" type="primary">MED16</name>
    <name evidence="12" type="ORF">E6O75_ATG04915</name>
</gene>
<dbReference type="OrthoDB" id="4139168at2759"/>
<comment type="subunit">
    <text evidence="9">Component of the Mediator complex.</text>
</comment>
<keyword evidence="7 9" id="KW-0539">Nucleus</keyword>
<evidence type="ECO:0000259" key="10">
    <source>
        <dbReference type="Pfam" id="PF11635"/>
    </source>
</evidence>
<comment type="caution">
    <text evidence="12">The sequence shown here is derived from an EMBL/GenBank/DDBJ whole genome shotgun (WGS) entry which is preliminary data.</text>
</comment>
<evidence type="ECO:0000313" key="12">
    <source>
        <dbReference type="EMBL" id="TID21520.1"/>
    </source>
</evidence>
<keyword evidence="4 9" id="KW-0805">Transcription regulation</keyword>
<dbReference type="PANTHER" id="PTHR13224:SF6">
    <property type="entry name" value="MEDIATOR OF RNA POLYMERASE II TRANSCRIPTION SUBUNIT 16"/>
    <property type="match status" value="1"/>
</dbReference>
<name>A0A4Z1P1B0_9PEZI</name>
<dbReference type="InterPro" id="IPR048339">
    <property type="entry name" value="Mediator_Med16_C"/>
</dbReference>
<dbReference type="InterPro" id="IPR021665">
    <property type="entry name" value="Mediator_Med16_N"/>
</dbReference>
<dbReference type="GO" id="GO:0045893">
    <property type="term" value="P:positive regulation of DNA-templated transcription"/>
    <property type="evidence" value="ECO:0007669"/>
    <property type="project" value="TreeGrafter"/>
</dbReference>
<dbReference type="Pfam" id="PF11635">
    <property type="entry name" value="Med16_N"/>
    <property type="match status" value="1"/>
</dbReference>
<dbReference type="Pfam" id="PF20719">
    <property type="entry name" value="Med16_C"/>
    <property type="match status" value="1"/>
</dbReference>
<dbReference type="AlphaFoldDB" id="A0A4Z1P1B0"/>
<dbReference type="GO" id="GO:0016592">
    <property type="term" value="C:mediator complex"/>
    <property type="evidence" value="ECO:0007669"/>
    <property type="project" value="InterPro"/>
</dbReference>
<evidence type="ECO:0000256" key="7">
    <source>
        <dbReference type="ARBA" id="ARBA00023242"/>
    </source>
</evidence>
<evidence type="ECO:0000256" key="1">
    <source>
        <dbReference type="ARBA" id="ARBA00004123"/>
    </source>
</evidence>
<organism evidence="12 13">
    <name type="scientific">Venturia nashicola</name>
    <dbReference type="NCBI Taxonomy" id="86259"/>
    <lineage>
        <taxon>Eukaryota</taxon>
        <taxon>Fungi</taxon>
        <taxon>Dikarya</taxon>
        <taxon>Ascomycota</taxon>
        <taxon>Pezizomycotina</taxon>
        <taxon>Dothideomycetes</taxon>
        <taxon>Pleosporomycetidae</taxon>
        <taxon>Venturiales</taxon>
        <taxon>Venturiaceae</taxon>
        <taxon>Venturia</taxon>
    </lineage>
</organism>
<evidence type="ECO:0000256" key="5">
    <source>
        <dbReference type="ARBA" id="ARBA00023159"/>
    </source>
</evidence>
<feature type="domain" description="Mediator complex subunit Med16 N-terminal" evidence="10">
    <location>
        <begin position="141"/>
        <end position="481"/>
    </location>
</feature>
<dbReference type="SUPFAM" id="SSF50978">
    <property type="entry name" value="WD40 repeat-like"/>
    <property type="match status" value="1"/>
</dbReference>
<evidence type="ECO:0000256" key="4">
    <source>
        <dbReference type="ARBA" id="ARBA00023015"/>
    </source>
</evidence>
<feature type="domain" description="Mediator complex subunit 16 C-terminal" evidence="11">
    <location>
        <begin position="824"/>
        <end position="921"/>
    </location>
</feature>
<dbReference type="EMBL" id="SNSC02000009">
    <property type="protein sequence ID" value="TID21520.1"/>
    <property type="molecule type" value="Genomic_DNA"/>
</dbReference>